<name>A0A5J5KB23_9ACTN</name>
<dbReference type="EMBL" id="VYTZ01000002">
    <property type="protein sequence ID" value="KAA9380782.1"/>
    <property type="molecule type" value="Genomic_DNA"/>
</dbReference>
<gene>
    <name evidence="6" type="ORF">F5972_06695</name>
</gene>
<feature type="domain" description="HTH crp-type" evidence="5">
    <location>
        <begin position="149"/>
        <end position="222"/>
    </location>
</feature>
<sequence length="236" mass="25644">MTRRSERRPWSPGSLLDRLPEAAREDLLRLGSPVTCPGRHVLVREGDPGHAVYLLLDALVKVTALAENGSRTLLSIRASGDVVGETAAFGDCARTATVTTCGRSLVRVVKGPVFTAHLARAPEVAAALSRVTMDRLRFANRRRLDFAGYEADVRLARVLVDLAVRHGRPHREGVDVGVPVTQAELGELVGIRERTVQKAMHDLSARGLVLQRHRGVVVRDMEGLTAFADLSLRPSG</sequence>
<evidence type="ECO:0000313" key="7">
    <source>
        <dbReference type="Proteomes" id="UP000327011"/>
    </source>
</evidence>
<dbReference type="GO" id="GO:0003677">
    <property type="term" value="F:DNA binding"/>
    <property type="evidence" value="ECO:0007669"/>
    <property type="project" value="UniProtKB-KW"/>
</dbReference>
<dbReference type="AlphaFoldDB" id="A0A5J5KB23"/>
<dbReference type="Pfam" id="PF00027">
    <property type="entry name" value="cNMP_binding"/>
    <property type="match status" value="1"/>
</dbReference>
<dbReference type="GO" id="GO:0005829">
    <property type="term" value="C:cytosol"/>
    <property type="evidence" value="ECO:0007669"/>
    <property type="project" value="TreeGrafter"/>
</dbReference>
<dbReference type="InterPro" id="IPR012318">
    <property type="entry name" value="HTH_CRP"/>
</dbReference>
<feature type="domain" description="Cyclic nucleotide-binding" evidence="4">
    <location>
        <begin position="15"/>
        <end position="100"/>
    </location>
</feature>
<evidence type="ECO:0000256" key="3">
    <source>
        <dbReference type="ARBA" id="ARBA00023163"/>
    </source>
</evidence>
<protein>
    <submittedName>
        <fullName evidence="6">Crp/Fnr family transcriptional regulator</fullName>
    </submittedName>
</protein>
<dbReference type="InterPro" id="IPR036390">
    <property type="entry name" value="WH_DNA-bd_sf"/>
</dbReference>
<dbReference type="PROSITE" id="PS51063">
    <property type="entry name" value="HTH_CRP_2"/>
    <property type="match status" value="1"/>
</dbReference>
<comment type="caution">
    <text evidence="6">The sequence shown here is derived from an EMBL/GenBank/DDBJ whole genome shotgun (WGS) entry which is preliminary data.</text>
</comment>
<dbReference type="InterPro" id="IPR014710">
    <property type="entry name" value="RmlC-like_jellyroll"/>
</dbReference>
<keyword evidence="3" id="KW-0804">Transcription</keyword>
<evidence type="ECO:0000259" key="4">
    <source>
        <dbReference type="PROSITE" id="PS50042"/>
    </source>
</evidence>
<dbReference type="InterPro" id="IPR050397">
    <property type="entry name" value="Env_Response_Regulators"/>
</dbReference>
<dbReference type="PANTHER" id="PTHR24567:SF74">
    <property type="entry name" value="HTH-TYPE TRANSCRIPTIONAL REGULATOR ARCR"/>
    <property type="match status" value="1"/>
</dbReference>
<dbReference type="SUPFAM" id="SSF51206">
    <property type="entry name" value="cAMP-binding domain-like"/>
    <property type="match status" value="1"/>
</dbReference>
<dbReference type="SMART" id="SM00100">
    <property type="entry name" value="cNMP"/>
    <property type="match status" value="1"/>
</dbReference>
<organism evidence="6 7">
    <name type="scientific">Microbispora cellulosiformans</name>
    <dbReference type="NCBI Taxonomy" id="2614688"/>
    <lineage>
        <taxon>Bacteria</taxon>
        <taxon>Bacillati</taxon>
        <taxon>Actinomycetota</taxon>
        <taxon>Actinomycetes</taxon>
        <taxon>Streptosporangiales</taxon>
        <taxon>Streptosporangiaceae</taxon>
        <taxon>Microbispora</taxon>
    </lineage>
</organism>
<dbReference type="GO" id="GO:0003700">
    <property type="term" value="F:DNA-binding transcription factor activity"/>
    <property type="evidence" value="ECO:0007669"/>
    <property type="project" value="TreeGrafter"/>
</dbReference>
<dbReference type="Pfam" id="PF13545">
    <property type="entry name" value="HTH_Crp_2"/>
    <property type="match status" value="1"/>
</dbReference>
<dbReference type="InterPro" id="IPR000595">
    <property type="entry name" value="cNMP-bd_dom"/>
</dbReference>
<accession>A0A5J5KB23</accession>
<dbReference type="InterPro" id="IPR018490">
    <property type="entry name" value="cNMP-bd_dom_sf"/>
</dbReference>
<keyword evidence="2" id="KW-0238">DNA-binding</keyword>
<evidence type="ECO:0000256" key="2">
    <source>
        <dbReference type="ARBA" id="ARBA00023125"/>
    </source>
</evidence>
<dbReference type="Gene3D" id="1.10.10.10">
    <property type="entry name" value="Winged helix-like DNA-binding domain superfamily/Winged helix DNA-binding domain"/>
    <property type="match status" value="1"/>
</dbReference>
<keyword evidence="1" id="KW-0805">Transcription regulation</keyword>
<keyword evidence="7" id="KW-1185">Reference proteome</keyword>
<dbReference type="InterPro" id="IPR036388">
    <property type="entry name" value="WH-like_DNA-bd_sf"/>
</dbReference>
<proteinExistence type="predicted"/>
<dbReference type="SUPFAM" id="SSF46785">
    <property type="entry name" value="Winged helix' DNA-binding domain"/>
    <property type="match status" value="1"/>
</dbReference>
<evidence type="ECO:0000256" key="1">
    <source>
        <dbReference type="ARBA" id="ARBA00023015"/>
    </source>
</evidence>
<dbReference type="PROSITE" id="PS50042">
    <property type="entry name" value="CNMP_BINDING_3"/>
    <property type="match status" value="1"/>
</dbReference>
<dbReference type="PANTHER" id="PTHR24567">
    <property type="entry name" value="CRP FAMILY TRANSCRIPTIONAL REGULATORY PROTEIN"/>
    <property type="match status" value="1"/>
</dbReference>
<dbReference type="Gene3D" id="2.60.120.10">
    <property type="entry name" value="Jelly Rolls"/>
    <property type="match status" value="1"/>
</dbReference>
<reference evidence="6 7" key="1">
    <citation type="submission" date="2019-09" db="EMBL/GenBank/DDBJ databases">
        <title>Screening of Novel Bioactive Compounds from Soil-Associated.</title>
        <authorList>
            <person name="Gong X."/>
        </authorList>
    </citation>
    <scope>NUCLEOTIDE SEQUENCE [LARGE SCALE GENOMIC DNA]</scope>
    <source>
        <strain evidence="6 7">Gxj-6</strain>
    </source>
</reference>
<evidence type="ECO:0000313" key="6">
    <source>
        <dbReference type="EMBL" id="KAA9380782.1"/>
    </source>
</evidence>
<evidence type="ECO:0000259" key="5">
    <source>
        <dbReference type="PROSITE" id="PS51063"/>
    </source>
</evidence>
<dbReference type="Proteomes" id="UP000327011">
    <property type="component" value="Unassembled WGS sequence"/>
</dbReference>
<dbReference type="CDD" id="cd00038">
    <property type="entry name" value="CAP_ED"/>
    <property type="match status" value="1"/>
</dbReference>
<dbReference type="RefSeq" id="WP_150932105.1">
    <property type="nucleotide sequence ID" value="NZ_VYTZ01000002.1"/>
</dbReference>